<feature type="transmembrane region" description="Helical" evidence="1">
    <location>
        <begin position="79"/>
        <end position="100"/>
    </location>
</feature>
<accession>A0A1F8DP90</accession>
<organism evidence="2 3">
    <name type="scientific">Candidatus Wolfebacteria bacterium RIFCSPHIGHO2_01_FULL_48_22</name>
    <dbReference type="NCBI Taxonomy" id="1802555"/>
    <lineage>
        <taxon>Bacteria</taxon>
        <taxon>Candidatus Wolfeibacteriota</taxon>
    </lineage>
</organism>
<keyword evidence="1" id="KW-0472">Membrane</keyword>
<feature type="transmembrane region" description="Helical" evidence="1">
    <location>
        <begin position="156"/>
        <end position="174"/>
    </location>
</feature>
<keyword evidence="1" id="KW-0812">Transmembrane</keyword>
<keyword evidence="1" id="KW-1133">Transmembrane helix</keyword>
<gene>
    <name evidence="2" type="ORF">A2755_03025</name>
</gene>
<evidence type="ECO:0000313" key="2">
    <source>
        <dbReference type="EMBL" id="OGM90453.1"/>
    </source>
</evidence>
<protein>
    <submittedName>
        <fullName evidence="2">Uncharacterized protein</fullName>
    </submittedName>
</protein>
<evidence type="ECO:0000256" key="1">
    <source>
        <dbReference type="SAM" id="Phobius"/>
    </source>
</evidence>
<feature type="transmembrane region" description="Helical" evidence="1">
    <location>
        <begin position="112"/>
        <end position="136"/>
    </location>
</feature>
<reference evidence="2 3" key="1">
    <citation type="journal article" date="2016" name="Nat. Commun.">
        <title>Thousands of microbial genomes shed light on interconnected biogeochemical processes in an aquifer system.</title>
        <authorList>
            <person name="Anantharaman K."/>
            <person name="Brown C.T."/>
            <person name="Hug L.A."/>
            <person name="Sharon I."/>
            <person name="Castelle C.J."/>
            <person name="Probst A.J."/>
            <person name="Thomas B.C."/>
            <person name="Singh A."/>
            <person name="Wilkins M.J."/>
            <person name="Karaoz U."/>
            <person name="Brodie E.L."/>
            <person name="Williams K.H."/>
            <person name="Hubbard S.S."/>
            <person name="Banfield J.F."/>
        </authorList>
    </citation>
    <scope>NUCLEOTIDE SEQUENCE [LARGE SCALE GENOMIC DNA]</scope>
</reference>
<feature type="transmembrane region" description="Helical" evidence="1">
    <location>
        <begin position="21"/>
        <end position="39"/>
    </location>
</feature>
<dbReference type="AlphaFoldDB" id="A0A1F8DP90"/>
<proteinExistence type="predicted"/>
<dbReference type="EMBL" id="MGIP01000023">
    <property type="protein sequence ID" value="OGM90453.1"/>
    <property type="molecule type" value="Genomic_DNA"/>
</dbReference>
<dbReference type="STRING" id="1802555.A2755_03025"/>
<evidence type="ECO:0000313" key="3">
    <source>
        <dbReference type="Proteomes" id="UP000177029"/>
    </source>
</evidence>
<dbReference type="Proteomes" id="UP000177029">
    <property type="component" value="Unassembled WGS sequence"/>
</dbReference>
<comment type="caution">
    <text evidence="2">The sequence shown here is derived from an EMBL/GenBank/DDBJ whole genome shotgun (WGS) entry which is preliminary data.</text>
</comment>
<name>A0A1F8DP90_9BACT</name>
<sequence length="186" mass="19028">MSIHLHNIKQAFTEVFARTSYIALASTLALIAFVFAVWLPNVGLITDIFTTSSAPLTAKLKLTLSLLGGIGTNLSTLSAGYTIATAVLFGIIIAMVVYLVRKRRAQLGGSVIGTGLGGIGSGILGIGCAACGSFLLMTTLASFGAAGAIALLPLKGGEFGVVSVVLLVVSLTLISKKITEPLICES</sequence>